<dbReference type="Pfam" id="PF07690">
    <property type="entry name" value="MFS_1"/>
    <property type="match status" value="2"/>
</dbReference>
<evidence type="ECO:0000256" key="8">
    <source>
        <dbReference type="SAM" id="Phobius"/>
    </source>
</evidence>
<dbReference type="InterPro" id="IPR020846">
    <property type="entry name" value="MFS_dom"/>
</dbReference>
<feature type="transmembrane region" description="Helical" evidence="8">
    <location>
        <begin position="153"/>
        <end position="174"/>
    </location>
</feature>
<dbReference type="Gene3D" id="1.20.1250.20">
    <property type="entry name" value="MFS general substrate transporter like domains"/>
    <property type="match status" value="1"/>
</dbReference>
<feature type="transmembrane region" description="Helical" evidence="8">
    <location>
        <begin position="94"/>
        <end position="113"/>
    </location>
</feature>
<evidence type="ECO:0000256" key="1">
    <source>
        <dbReference type="ARBA" id="ARBA00004651"/>
    </source>
</evidence>
<dbReference type="Proteomes" id="UP000248090">
    <property type="component" value="Unassembled WGS sequence"/>
</dbReference>
<evidence type="ECO:0000259" key="9">
    <source>
        <dbReference type="PROSITE" id="PS50850"/>
    </source>
</evidence>
<evidence type="ECO:0000256" key="3">
    <source>
        <dbReference type="ARBA" id="ARBA00022448"/>
    </source>
</evidence>
<feature type="transmembrane region" description="Helical" evidence="8">
    <location>
        <begin position="30"/>
        <end position="50"/>
    </location>
</feature>
<gene>
    <name evidence="10" type="ORF">WH50_17295</name>
</gene>
<feature type="transmembrane region" description="Helical" evidence="8">
    <location>
        <begin position="267"/>
        <end position="285"/>
    </location>
</feature>
<sequence>MSTLTSDLSPAVHTPNWISKGTKTYRQVEIALFLAGFASFSLIYCVQPLLPAFAHSFQLSPGASSLALSLTTGFLAMSILMTGALSQSLSRKSLMFTSMALAGVLNLIAALAPNWHAFLIARALEGLVLGGVPAIAMAYLAEEIEPEHLGKTMGLYIAGTGFGAMIGRVGMGFVTEFVSWQGALAMLATACLLATAGFAWLLPPSRNFTPQPRKPLSFHLQAWQQHLRNPAMVRIYALGFVLTSVFVTIFNYLAFRLSSAPYHLSQTQLSTIFLTYAIGMVASSYSGNLSLRLGKRLTLALSFITTLLGVVATLYTGLPMIIVGISLITIGFFLGHSVASSSIGPLAGKTKSHASSLYLMFYYMGSSITGTVSGWLWQHQGWNAVASLTIIVASIGLLLAWTGKSSFGTVKPAGSKTQ</sequence>
<feature type="transmembrane region" description="Helical" evidence="8">
    <location>
        <begin position="180"/>
        <end position="202"/>
    </location>
</feature>
<dbReference type="PROSITE" id="PS50850">
    <property type="entry name" value="MFS"/>
    <property type="match status" value="1"/>
</dbReference>
<keyword evidence="3" id="KW-0813">Transport</keyword>
<protein>
    <submittedName>
        <fullName evidence="10">Membrane protein</fullName>
    </submittedName>
</protein>
<evidence type="ECO:0000313" key="11">
    <source>
        <dbReference type="Proteomes" id="UP000248090"/>
    </source>
</evidence>
<evidence type="ECO:0000313" key="10">
    <source>
        <dbReference type="EMBL" id="PXF30119.1"/>
    </source>
</evidence>
<dbReference type="CDD" id="cd17324">
    <property type="entry name" value="MFS_NepI_like"/>
    <property type="match status" value="1"/>
</dbReference>
<dbReference type="InterPro" id="IPR036259">
    <property type="entry name" value="MFS_trans_sf"/>
</dbReference>
<dbReference type="PANTHER" id="PTHR43271:SF1">
    <property type="entry name" value="INNER MEMBRANE TRANSPORT PROTEIN YNFM"/>
    <property type="match status" value="1"/>
</dbReference>
<evidence type="ECO:0000256" key="7">
    <source>
        <dbReference type="ARBA" id="ARBA00023136"/>
    </source>
</evidence>
<keyword evidence="7 8" id="KW-0472">Membrane</keyword>
<dbReference type="EMBL" id="LAPT01000086">
    <property type="protein sequence ID" value="PXF30119.1"/>
    <property type="molecule type" value="Genomic_DNA"/>
</dbReference>
<evidence type="ECO:0000256" key="5">
    <source>
        <dbReference type="ARBA" id="ARBA00022692"/>
    </source>
</evidence>
<dbReference type="SUPFAM" id="SSF103473">
    <property type="entry name" value="MFS general substrate transporter"/>
    <property type="match status" value="1"/>
</dbReference>
<proteinExistence type="inferred from homology"/>
<evidence type="ECO:0000256" key="2">
    <source>
        <dbReference type="ARBA" id="ARBA00008335"/>
    </source>
</evidence>
<evidence type="ECO:0000256" key="6">
    <source>
        <dbReference type="ARBA" id="ARBA00022989"/>
    </source>
</evidence>
<dbReference type="PANTHER" id="PTHR43271">
    <property type="entry name" value="BLL2771 PROTEIN"/>
    <property type="match status" value="1"/>
</dbReference>
<keyword evidence="6 8" id="KW-1133">Transmembrane helix</keyword>
<feature type="transmembrane region" description="Helical" evidence="8">
    <location>
        <begin position="235"/>
        <end position="255"/>
    </location>
</feature>
<dbReference type="InterPro" id="IPR011701">
    <property type="entry name" value="MFS"/>
</dbReference>
<keyword evidence="5 8" id="KW-0812">Transmembrane</keyword>
<accession>A0ABX5LVD9</accession>
<organism evidence="10 11">
    <name type="scientific">Pokkaliibacter plantistimulans</name>
    <dbReference type="NCBI Taxonomy" id="1635171"/>
    <lineage>
        <taxon>Bacteria</taxon>
        <taxon>Pseudomonadati</taxon>
        <taxon>Pseudomonadota</taxon>
        <taxon>Gammaproteobacteria</taxon>
        <taxon>Oceanospirillales</taxon>
        <taxon>Balneatrichaceae</taxon>
        <taxon>Pokkaliibacter</taxon>
    </lineage>
</organism>
<comment type="caution">
    <text evidence="10">The sequence shown here is derived from an EMBL/GenBank/DDBJ whole genome shotgun (WGS) entry which is preliminary data.</text>
</comment>
<evidence type="ECO:0000256" key="4">
    <source>
        <dbReference type="ARBA" id="ARBA00022475"/>
    </source>
</evidence>
<keyword evidence="11" id="KW-1185">Reference proteome</keyword>
<comment type="similarity">
    <text evidence="2">Belongs to the major facilitator superfamily.</text>
</comment>
<feature type="transmembrane region" description="Helical" evidence="8">
    <location>
        <begin position="297"/>
        <end position="315"/>
    </location>
</feature>
<comment type="subcellular location">
    <subcellularLocation>
        <location evidence="1">Cell membrane</location>
        <topology evidence="1">Multi-pass membrane protein</topology>
    </subcellularLocation>
</comment>
<dbReference type="RefSeq" id="WP_110188546.1">
    <property type="nucleotide sequence ID" value="NZ_CP177354.1"/>
</dbReference>
<name>A0ABX5LVD9_9GAMM</name>
<keyword evidence="4" id="KW-1003">Cell membrane</keyword>
<feature type="transmembrane region" description="Helical" evidence="8">
    <location>
        <begin position="119"/>
        <end position="141"/>
    </location>
</feature>
<feature type="transmembrane region" description="Helical" evidence="8">
    <location>
        <begin position="62"/>
        <end position="82"/>
    </location>
</feature>
<feature type="transmembrane region" description="Helical" evidence="8">
    <location>
        <begin position="321"/>
        <end position="344"/>
    </location>
</feature>
<reference evidence="10 11" key="1">
    <citation type="submission" date="2015-03" db="EMBL/GenBank/DDBJ databases">
        <authorList>
            <person name="Krishnan R."/>
            <person name="Midha S."/>
            <person name="Patil P.B."/>
            <person name="Rameshkumar N."/>
        </authorList>
    </citation>
    <scope>NUCLEOTIDE SEQUENCE [LARGE SCALE GENOMIC DNA]</scope>
    <source>
        <strain evidence="10 11">L1E11</strain>
    </source>
</reference>
<feature type="domain" description="Major facilitator superfamily (MFS) profile" evidence="9">
    <location>
        <begin position="24"/>
        <end position="408"/>
    </location>
</feature>
<feature type="transmembrane region" description="Helical" evidence="8">
    <location>
        <begin position="356"/>
        <end position="376"/>
    </location>
</feature>
<feature type="transmembrane region" description="Helical" evidence="8">
    <location>
        <begin position="382"/>
        <end position="401"/>
    </location>
</feature>